<evidence type="ECO:0000313" key="2">
    <source>
        <dbReference type="EMBL" id="SOZ35289.1"/>
    </source>
</evidence>
<organism evidence="3 4">
    <name type="scientific">Cupriavidus neocaledonicus</name>
    <dbReference type="NCBI Taxonomy" id="1040979"/>
    <lineage>
        <taxon>Bacteria</taxon>
        <taxon>Pseudomonadati</taxon>
        <taxon>Pseudomonadota</taxon>
        <taxon>Betaproteobacteria</taxon>
        <taxon>Burkholderiales</taxon>
        <taxon>Burkholderiaceae</taxon>
        <taxon>Cupriavidus</taxon>
    </lineage>
</organism>
<feature type="region of interest" description="Disordered" evidence="1">
    <location>
        <begin position="50"/>
        <end position="86"/>
    </location>
</feature>
<dbReference type="EMBL" id="OFTC01000009">
    <property type="protein sequence ID" value="SOZ35289.1"/>
    <property type="molecule type" value="Genomic_DNA"/>
</dbReference>
<evidence type="ECO:0000313" key="4">
    <source>
        <dbReference type="Proteomes" id="UP000255168"/>
    </source>
</evidence>
<protein>
    <submittedName>
        <fullName evidence="3">Uncharacterized protein</fullName>
    </submittedName>
</protein>
<gene>
    <name evidence="2" type="ORF">CBM2605_A170208</name>
    <name evidence="3" type="ORF">CBM2607_12177</name>
</gene>
<dbReference type="AlphaFoldDB" id="A0A375HAH0"/>
<evidence type="ECO:0000256" key="1">
    <source>
        <dbReference type="SAM" id="MobiDB-lite"/>
    </source>
</evidence>
<proteinExistence type="predicted"/>
<dbReference type="EMBL" id="LT984806">
    <property type="protein sequence ID" value="SPD47237.1"/>
    <property type="molecule type" value="Genomic_DNA"/>
</dbReference>
<sequence length="109" mass="11561">MVGPARHALPAPDQPGAMARAMTRARQGHSMQILRAPALWGTMPLGRASSHGGAVNLVRSGTKQPQPFSASAEGQARPPHASLPPVPQYPFLPPVYRARQRLAAQSLSL</sequence>
<dbReference type="Proteomes" id="UP000256710">
    <property type="component" value="Unassembled WGS sequence"/>
</dbReference>
<accession>A0A375HAH0</accession>
<evidence type="ECO:0000313" key="3">
    <source>
        <dbReference type="EMBL" id="SPD47237.1"/>
    </source>
</evidence>
<evidence type="ECO:0000313" key="5">
    <source>
        <dbReference type="Proteomes" id="UP000256710"/>
    </source>
</evidence>
<keyword evidence="5" id="KW-1185">Reference proteome</keyword>
<name>A0A375HAH0_9BURK</name>
<feature type="compositionally biased region" description="Polar residues" evidence="1">
    <location>
        <begin position="59"/>
        <end position="69"/>
    </location>
</feature>
<reference evidence="4 5" key="1">
    <citation type="submission" date="2018-01" db="EMBL/GenBank/DDBJ databases">
        <authorList>
            <person name="Clerissi C."/>
        </authorList>
    </citation>
    <scope>NUCLEOTIDE SEQUENCE [LARGE SCALE GENOMIC DNA]</scope>
    <source>
        <strain evidence="2">Cupriavidus taiwanensis STM 6082</strain>
        <strain evidence="3">Cupriavidus taiwanensis STM 6160</strain>
    </source>
</reference>
<dbReference type="Proteomes" id="UP000255168">
    <property type="component" value="Chromosome I"/>
</dbReference>